<dbReference type="EMBL" id="NAJO01000099">
    <property type="protein sequence ID" value="OQN95401.1"/>
    <property type="molecule type" value="Genomic_DNA"/>
</dbReference>
<comment type="caution">
    <text evidence="1">The sequence shown here is derived from an EMBL/GenBank/DDBJ whole genome shotgun (WGS) entry which is preliminary data.</text>
</comment>
<evidence type="ECO:0000313" key="2">
    <source>
        <dbReference type="Proteomes" id="UP000192596"/>
    </source>
</evidence>
<dbReference type="AlphaFoldDB" id="A0A1V8S983"/>
<dbReference type="InParanoid" id="A0A1V8S983"/>
<name>A0A1V8S983_9PEZI</name>
<proteinExistence type="predicted"/>
<accession>A0A1V8S983</accession>
<evidence type="ECO:0008006" key="3">
    <source>
        <dbReference type="Google" id="ProtNLM"/>
    </source>
</evidence>
<gene>
    <name evidence="1" type="ORF">B0A48_18580</name>
</gene>
<keyword evidence="2" id="KW-1185">Reference proteome</keyword>
<sequence length="182" mass="21077">MYQYWPRLRINLSLDGFDPLQYQRHCKLNDHLAVREHAQLILGRRSRLRKPIALRMYHQTNFVPQTITYFLQMTSTFSLQSAWEQLPRSGDNLGHVKLSDLSLTTLLLLSVAFQYLIPDPTNDFSTSATSRACFQLALSRLWTLHSQDKEVNLTSKMMVAVQLIIIYGRPFHALGILRQVGM</sequence>
<feature type="non-terminal residue" evidence="1">
    <location>
        <position position="182"/>
    </location>
</feature>
<dbReference type="OrthoDB" id="3364175at2759"/>
<dbReference type="Proteomes" id="UP000192596">
    <property type="component" value="Unassembled WGS sequence"/>
</dbReference>
<reference evidence="2" key="1">
    <citation type="submission" date="2017-03" db="EMBL/GenBank/DDBJ databases">
        <title>Genomes of endolithic fungi from Antarctica.</title>
        <authorList>
            <person name="Coleine C."/>
            <person name="Masonjones S."/>
            <person name="Stajich J.E."/>
        </authorList>
    </citation>
    <scope>NUCLEOTIDE SEQUENCE [LARGE SCALE GENOMIC DNA]</scope>
    <source>
        <strain evidence="2">CCFEE 5527</strain>
    </source>
</reference>
<protein>
    <recommendedName>
        <fullName evidence="3">Transcription factor domain-containing protein</fullName>
    </recommendedName>
</protein>
<organism evidence="1 2">
    <name type="scientific">Cryoendolithus antarcticus</name>
    <dbReference type="NCBI Taxonomy" id="1507870"/>
    <lineage>
        <taxon>Eukaryota</taxon>
        <taxon>Fungi</taxon>
        <taxon>Dikarya</taxon>
        <taxon>Ascomycota</taxon>
        <taxon>Pezizomycotina</taxon>
        <taxon>Dothideomycetes</taxon>
        <taxon>Dothideomycetidae</taxon>
        <taxon>Cladosporiales</taxon>
        <taxon>Cladosporiaceae</taxon>
        <taxon>Cryoendolithus</taxon>
    </lineage>
</organism>
<evidence type="ECO:0000313" key="1">
    <source>
        <dbReference type="EMBL" id="OQN95401.1"/>
    </source>
</evidence>